<dbReference type="Proteomes" id="UP000887013">
    <property type="component" value="Unassembled WGS sequence"/>
</dbReference>
<keyword evidence="2" id="KW-1185">Reference proteome</keyword>
<sequence>MLVRHLRARALLCASKQGTASLTKENHATDRLFAAIVNRDSRRTTFSSVIAAKKETSAFPIAFVSRCREAHQHANQLSVTGK</sequence>
<reference evidence="1" key="1">
    <citation type="submission" date="2020-08" db="EMBL/GenBank/DDBJ databases">
        <title>Multicomponent nature underlies the extraordinary mechanical properties of spider dragline silk.</title>
        <authorList>
            <person name="Kono N."/>
            <person name="Nakamura H."/>
            <person name="Mori M."/>
            <person name="Yoshida Y."/>
            <person name="Ohtoshi R."/>
            <person name="Malay A.D."/>
            <person name="Moran D.A.P."/>
            <person name="Tomita M."/>
            <person name="Numata K."/>
            <person name="Arakawa K."/>
        </authorList>
    </citation>
    <scope>NUCLEOTIDE SEQUENCE</scope>
</reference>
<organism evidence="1 2">
    <name type="scientific">Nephila pilipes</name>
    <name type="common">Giant wood spider</name>
    <name type="synonym">Nephila maculata</name>
    <dbReference type="NCBI Taxonomy" id="299642"/>
    <lineage>
        <taxon>Eukaryota</taxon>
        <taxon>Metazoa</taxon>
        <taxon>Ecdysozoa</taxon>
        <taxon>Arthropoda</taxon>
        <taxon>Chelicerata</taxon>
        <taxon>Arachnida</taxon>
        <taxon>Araneae</taxon>
        <taxon>Araneomorphae</taxon>
        <taxon>Entelegynae</taxon>
        <taxon>Araneoidea</taxon>
        <taxon>Nephilidae</taxon>
        <taxon>Nephila</taxon>
    </lineage>
</organism>
<evidence type="ECO:0000313" key="2">
    <source>
        <dbReference type="Proteomes" id="UP000887013"/>
    </source>
</evidence>
<proteinExistence type="predicted"/>
<dbReference type="EMBL" id="BMAW01016125">
    <property type="protein sequence ID" value="GFT47329.1"/>
    <property type="molecule type" value="Genomic_DNA"/>
</dbReference>
<accession>A0A8X6P244</accession>
<name>A0A8X6P244_NEPPI</name>
<gene>
    <name evidence="1" type="ORF">NPIL_537991</name>
</gene>
<evidence type="ECO:0000313" key="1">
    <source>
        <dbReference type="EMBL" id="GFT47329.1"/>
    </source>
</evidence>
<protein>
    <submittedName>
        <fullName evidence="1">Uncharacterized protein</fullName>
    </submittedName>
</protein>
<dbReference type="AlphaFoldDB" id="A0A8X6P244"/>
<comment type="caution">
    <text evidence="1">The sequence shown here is derived from an EMBL/GenBank/DDBJ whole genome shotgun (WGS) entry which is preliminary data.</text>
</comment>